<sequence>MSCNGRPPRIVVAGVAILSLALAGCGLFDDGADDAGSVPVWEVSLPEDVDPLSLVGFIEDRVVVKTTEGIWFGDASGDTDWQLIDFERYRDSDTDEILAGAIEVGIFQDQVTIAGHPVGVVGFSASGSEIFRLPMEDSRLVSAAMFQDSVVGISCLIEDERACSLEAFSGPSGTSLWRTPLELDTPILVAPANGPQSLRTQTQQIRTDSMTPSDVETVFVAGGSDNATVHGYSVADGAETAVFDTSYAQSQQLRPVGTNGLLEWSLPNDGCVVSLKAWDGATGETAWDLSLLNSATELANVSTTCAGHMVGPRVSQGHLITVDTEGRPTLTDPATGRAVWQGQAGDGLPVGYGAEVIVLATPDGDSDEVRGLDIGTGEELWTFTAPPVFTRGWPPMAVGATKFVFEHGDSESPAITVLDLRTGESATLENQTLVSVQGVSILTQSTNRVLRLYQW</sequence>
<proteinExistence type="predicted"/>
<dbReference type="PROSITE" id="PS51257">
    <property type="entry name" value="PROKAR_LIPOPROTEIN"/>
    <property type="match status" value="1"/>
</dbReference>
<dbReference type="InterPro" id="IPR011047">
    <property type="entry name" value="Quinoprotein_ADH-like_sf"/>
</dbReference>
<feature type="signal peptide" evidence="1">
    <location>
        <begin position="1"/>
        <end position="23"/>
    </location>
</feature>
<keyword evidence="4" id="KW-1185">Reference proteome</keyword>
<dbReference type="InterPro" id="IPR002372">
    <property type="entry name" value="PQQ_rpt_dom"/>
</dbReference>
<protein>
    <submittedName>
        <fullName evidence="3">Putative pyrroloquinoline-quinone binding quinoprotein</fullName>
    </submittedName>
</protein>
<comment type="caution">
    <text evidence="3">The sequence shown here is derived from an EMBL/GenBank/DDBJ whole genome shotgun (WGS) entry which is preliminary data.</text>
</comment>
<dbReference type="Proteomes" id="UP000321617">
    <property type="component" value="Unassembled WGS sequence"/>
</dbReference>
<keyword evidence="1" id="KW-0732">Signal</keyword>
<organism evidence="3 4">
    <name type="scientific">Stackebrandtia albiflava</name>
    <dbReference type="NCBI Taxonomy" id="406432"/>
    <lineage>
        <taxon>Bacteria</taxon>
        <taxon>Bacillati</taxon>
        <taxon>Actinomycetota</taxon>
        <taxon>Actinomycetes</taxon>
        <taxon>Glycomycetales</taxon>
        <taxon>Glycomycetaceae</taxon>
        <taxon>Stackebrandtia</taxon>
    </lineage>
</organism>
<dbReference type="EMBL" id="VLLL01000007">
    <property type="protein sequence ID" value="TWJ10682.1"/>
    <property type="molecule type" value="Genomic_DNA"/>
</dbReference>
<evidence type="ECO:0000259" key="2">
    <source>
        <dbReference type="Pfam" id="PF13360"/>
    </source>
</evidence>
<feature type="domain" description="Pyrrolo-quinoline quinone repeat" evidence="2">
    <location>
        <begin position="275"/>
        <end position="424"/>
    </location>
</feature>
<dbReference type="InterPro" id="IPR015943">
    <property type="entry name" value="WD40/YVTN_repeat-like_dom_sf"/>
</dbReference>
<feature type="chain" id="PRO_5039544972" evidence="1">
    <location>
        <begin position="24"/>
        <end position="455"/>
    </location>
</feature>
<evidence type="ECO:0000313" key="3">
    <source>
        <dbReference type="EMBL" id="TWJ10682.1"/>
    </source>
</evidence>
<evidence type="ECO:0000313" key="4">
    <source>
        <dbReference type="Proteomes" id="UP000321617"/>
    </source>
</evidence>
<gene>
    <name evidence="3" type="ORF">LX16_4102</name>
</gene>
<accession>A0A562UYI9</accession>
<dbReference type="Gene3D" id="2.130.10.10">
    <property type="entry name" value="YVTN repeat-like/Quinoprotein amine dehydrogenase"/>
    <property type="match status" value="1"/>
</dbReference>
<evidence type="ECO:0000256" key="1">
    <source>
        <dbReference type="SAM" id="SignalP"/>
    </source>
</evidence>
<name>A0A562UYI9_9ACTN</name>
<reference evidence="3 4" key="1">
    <citation type="journal article" date="2013" name="Stand. Genomic Sci.">
        <title>Genomic Encyclopedia of Type Strains, Phase I: The one thousand microbial genomes (KMG-I) project.</title>
        <authorList>
            <person name="Kyrpides N.C."/>
            <person name="Woyke T."/>
            <person name="Eisen J.A."/>
            <person name="Garrity G."/>
            <person name="Lilburn T.G."/>
            <person name="Beck B.J."/>
            <person name="Whitman W.B."/>
            <person name="Hugenholtz P."/>
            <person name="Klenk H.P."/>
        </authorList>
    </citation>
    <scope>NUCLEOTIDE SEQUENCE [LARGE SCALE GENOMIC DNA]</scope>
    <source>
        <strain evidence="3 4">DSM 45044</strain>
    </source>
</reference>
<dbReference type="Pfam" id="PF13360">
    <property type="entry name" value="PQQ_2"/>
    <property type="match status" value="1"/>
</dbReference>
<dbReference type="SUPFAM" id="SSF50998">
    <property type="entry name" value="Quinoprotein alcohol dehydrogenase-like"/>
    <property type="match status" value="1"/>
</dbReference>
<dbReference type="AlphaFoldDB" id="A0A562UYI9"/>